<evidence type="ECO:0000313" key="4">
    <source>
        <dbReference type="Proteomes" id="UP000324800"/>
    </source>
</evidence>
<sequence>MHQDNQRFDFNANNSVFEQIEQNVKDMGITVRSGIHNAHEEKIQMQEKFYDLQRQMRERIAELTLENDRVNRLLEQRNNECSTLDRRLAETENSLKRSEQDKTNSQFSNLDLERTTKDLEKALVAERQQHMIDVEKERILKEDSEHKWEAECSVRDRDIQNLKQKIIEVEKLGRQKVEEKEKEMIRQLKVRDEEKDRQLALLQSEHDHILRMKENDYNQQREALEDRWNRNQRQIKDESDRKIAALEKELKELKQRADQREYELIQEHLGLQETVDNELEKTRNIVVQHQNDKLSSTTGKGGISTNANVNSGINSHNVSQLPSPSRYTSTFISQTPQQLSSNSQSVPQRQQLDYISSPARLHLYSSYSSPGASSPSAIHTSSTSLVHKQIKG</sequence>
<protein>
    <submittedName>
        <fullName evidence="3">Uncharacterized protein</fullName>
    </submittedName>
</protein>
<evidence type="ECO:0000256" key="1">
    <source>
        <dbReference type="SAM" id="Coils"/>
    </source>
</evidence>
<dbReference type="AlphaFoldDB" id="A0A5J4VU50"/>
<proteinExistence type="predicted"/>
<comment type="caution">
    <text evidence="3">The sequence shown here is derived from an EMBL/GenBank/DDBJ whole genome shotgun (WGS) entry which is preliminary data.</text>
</comment>
<dbReference type="Proteomes" id="UP000324800">
    <property type="component" value="Unassembled WGS sequence"/>
</dbReference>
<evidence type="ECO:0000313" key="3">
    <source>
        <dbReference type="EMBL" id="KAA6386148.1"/>
    </source>
</evidence>
<feature type="region of interest" description="Disordered" evidence="2">
    <location>
        <begin position="292"/>
        <end position="349"/>
    </location>
</feature>
<accession>A0A5J4VU50</accession>
<feature type="coiled-coil region" evidence="1">
    <location>
        <begin position="229"/>
        <end position="263"/>
    </location>
</feature>
<gene>
    <name evidence="3" type="ORF">EZS28_018327</name>
</gene>
<feature type="compositionally biased region" description="Low complexity" evidence="2">
    <location>
        <begin position="366"/>
        <end position="384"/>
    </location>
</feature>
<dbReference type="EMBL" id="SNRW01004943">
    <property type="protein sequence ID" value="KAA6386148.1"/>
    <property type="molecule type" value="Genomic_DNA"/>
</dbReference>
<evidence type="ECO:0000256" key="2">
    <source>
        <dbReference type="SAM" id="MobiDB-lite"/>
    </source>
</evidence>
<organism evidence="3 4">
    <name type="scientific">Streblomastix strix</name>
    <dbReference type="NCBI Taxonomy" id="222440"/>
    <lineage>
        <taxon>Eukaryota</taxon>
        <taxon>Metamonada</taxon>
        <taxon>Preaxostyla</taxon>
        <taxon>Oxymonadida</taxon>
        <taxon>Streblomastigidae</taxon>
        <taxon>Streblomastix</taxon>
    </lineage>
</organism>
<keyword evidence="1" id="KW-0175">Coiled coil</keyword>
<feature type="region of interest" description="Disordered" evidence="2">
    <location>
        <begin position="366"/>
        <end position="392"/>
    </location>
</feature>
<feature type="coiled-coil region" evidence="1">
    <location>
        <begin position="53"/>
        <end position="129"/>
    </location>
</feature>
<reference evidence="3 4" key="1">
    <citation type="submission" date="2019-03" db="EMBL/GenBank/DDBJ databases">
        <title>Single cell metagenomics reveals metabolic interactions within the superorganism composed of flagellate Streblomastix strix and complex community of Bacteroidetes bacteria on its surface.</title>
        <authorList>
            <person name="Treitli S.C."/>
            <person name="Kolisko M."/>
            <person name="Husnik F."/>
            <person name="Keeling P."/>
            <person name="Hampl V."/>
        </authorList>
    </citation>
    <scope>NUCLEOTIDE SEQUENCE [LARGE SCALE GENOMIC DNA]</scope>
    <source>
        <strain evidence="3">ST1C</strain>
    </source>
</reference>
<feature type="coiled-coil region" evidence="1">
    <location>
        <begin position="162"/>
        <end position="205"/>
    </location>
</feature>
<name>A0A5J4VU50_9EUKA</name>